<sequence length="339" mass="36564">MFSDKTYENIMSHMLGRVGADVDKREGSVIYDALAPCAYELAQTYYNLNQFLDLVFGDTASGEYLDRVVADYGISRKAATHAVRKVETNGTVNIGTRWGINDTTYKITELTATNVYSAICEQEGDIGNLYDGALENIDNLAGVTAVLTDVITSGADEETDDNLRSRFYAKAQAPSTSGNADHYKEWALKVQGTGNAKVLPLWNGPGTVKVLVVDSNVEIDESLPNSVAAFIETVRPIGAAVTVQSPDCVPITISANIWLDGSRNYNDVQASFRIMVAEYLNSLVFRTYSVSHAKVGSLLLDTAGVKDYDSLLVNGGTANITIGETQVPTVGTISLTEVD</sequence>
<dbReference type="EMBL" id="CP042469">
    <property type="protein sequence ID" value="QOX65894.1"/>
    <property type="molecule type" value="Genomic_DNA"/>
</dbReference>
<dbReference type="Proteomes" id="UP000594014">
    <property type="component" value="Chromosome"/>
</dbReference>
<name>A0ACD1AHN3_9FIRM</name>
<proteinExistence type="predicted"/>
<evidence type="ECO:0000313" key="1">
    <source>
        <dbReference type="EMBL" id="QOX65894.1"/>
    </source>
</evidence>
<organism evidence="1 2">
    <name type="scientific">Anoxybacterium hadale</name>
    <dbReference type="NCBI Taxonomy" id="3408580"/>
    <lineage>
        <taxon>Bacteria</taxon>
        <taxon>Bacillati</taxon>
        <taxon>Bacillota</taxon>
        <taxon>Clostridia</taxon>
        <taxon>Peptostreptococcales</taxon>
        <taxon>Anaerovoracaceae</taxon>
        <taxon>Anoxybacterium</taxon>
    </lineage>
</organism>
<keyword evidence="2" id="KW-1185">Reference proteome</keyword>
<evidence type="ECO:0000313" key="2">
    <source>
        <dbReference type="Proteomes" id="UP000594014"/>
    </source>
</evidence>
<accession>A0ACD1AHN3</accession>
<protein>
    <submittedName>
        <fullName evidence="1">Baseplate J/gp47 family protein</fullName>
    </submittedName>
</protein>
<reference evidence="1" key="1">
    <citation type="submission" date="2019-08" db="EMBL/GenBank/DDBJ databases">
        <title>Genome sequence of Clostridiales bacterium MT110.</title>
        <authorList>
            <person name="Cao J."/>
        </authorList>
    </citation>
    <scope>NUCLEOTIDE SEQUENCE</scope>
    <source>
        <strain evidence="1">MT110</strain>
    </source>
</reference>
<gene>
    <name evidence="1" type="ORF">FRZ06_10040</name>
</gene>